<gene>
    <name evidence="1" type="ORF">PUN28_018605</name>
</gene>
<protein>
    <submittedName>
        <fullName evidence="1">Uncharacterized protein</fullName>
    </submittedName>
</protein>
<evidence type="ECO:0000313" key="1">
    <source>
        <dbReference type="EMBL" id="KAL0102181.1"/>
    </source>
</evidence>
<dbReference type="EMBL" id="JADYXP020000023">
    <property type="protein sequence ID" value="KAL0102181.1"/>
    <property type="molecule type" value="Genomic_DNA"/>
</dbReference>
<proteinExistence type="predicted"/>
<reference evidence="1 2" key="1">
    <citation type="submission" date="2023-03" db="EMBL/GenBank/DDBJ databases">
        <title>High recombination rates correlate with genetic variation in Cardiocondyla obscurior ants.</title>
        <authorList>
            <person name="Errbii M."/>
        </authorList>
    </citation>
    <scope>NUCLEOTIDE SEQUENCE [LARGE SCALE GENOMIC DNA]</scope>
    <source>
        <strain evidence="1">Alpha-2009</strain>
        <tissue evidence="1">Whole body</tissue>
    </source>
</reference>
<accession>A0AAW2EIU9</accession>
<dbReference type="AlphaFoldDB" id="A0AAW2EIU9"/>
<evidence type="ECO:0000313" key="2">
    <source>
        <dbReference type="Proteomes" id="UP001430953"/>
    </source>
</evidence>
<organism evidence="1 2">
    <name type="scientific">Cardiocondyla obscurior</name>
    <dbReference type="NCBI Taxonomy" id="286306"/>
    <lineage>
        <taxon>Eukaryota</taxon>
        <taxon>Metazoa</taxon>
        <taxon>Ecdysozoa</taxon>
        <taxon>Arthropoda</taxon>
        <taxon>Hexapoda</taxon>
        <taxon>Insecta</taxon>
        <taxon>Pterygota</taxon>
        <taxon>Neoptera</taxon>
        <taxon>Endopterygota</taxon>
        <taxon>Hymenoptera</taxon>
        <taxon>Apocrita</taxon>
        <taxon>Aculeata</taxon>
        <taxon>Formicoidea</taxon>
        <taxon>Formicidae</taxon>
        <taxon>Myrmicinae</taxon>
        <taxon>Cardiocondyla</taxon>
    </lineage>
</organism>
<comment type="caution">
    <text evidence="1">The sequence shown here is derived from an EMBL/GenBank/DDBJ whole genome shotgun (WGS) entry which is preliminary data.</text>
</comment>
<dbReference type="Proteomes" id="UP001430953">
    <property type="component" value="Unassembled WGS sequence"/>
</dbReference>
<sequence>MQIAFVRTSNSLLPSLLSSAPLPPPRHLLVDFLRSESSHLSRFQPRFLSVSPSRGHSLLPLHSSSPRFLSDSPSPSSSPFAIILSLRSSVPRYIHRHPFLSLLSPSRAVDLARARASVKNVSTIVPRDCRGLPPVVIPLFPRPKRSAREMAIAIAKTPNTSGRMGDYSKDLNYIDIIYASSTKS</sequence>
<name>A0AAW2EIU9_9HYME</name>
<keyword evidence="2" id="KW-1185">Reference proteome</keyword>